<dbReference type="PIRSF" id="PIRSF005250">
    <property type="entry name" value="UCP005250"/>
    <property type="match status" value="1"/>
</dbReference>
<dbReference type="InterPro" id="IPR016441">
    <property type="entry name" value="Tti1"/>
</dbReference>
<dbReference type="RefSeq" id="XP_034113091.2">
    <property type="nucleotide sequence ID" value="XM_034257200.2"/>
</dbReference>
<evidence type="ECO:0000259" key="3">
    <source>
        <dbReference type="Pfam" id="PF24181"/>
    </source>
</evidence>
<evidence type="ECO:0000256" key="1">
    <source>
        <dbReference type="SAM" id="MobiDB-lite"/>
    </source>
</evidence>
<dbReference type="SUPFAM" id="SSF48371">
    <property type="entry name" value="ARM repeat"/>
    <property type="match status" value="1"/>
</dbReference>
<sequence length="1081" mass="122884">MTSIEAYVLRIRPAVDDFVKQPSKTTLAKVKQEVTGFDFSQAHIFQAQVVVPLVIKLDELKGESQELRTSLLDVVRHIVSQLYLADERGLRSILMAALLQLRDPGGAKMLPNLSEEIKLAAVLCMSEALRRSPGDVLEMFYTKDKMLVIGQVLLTLVALIQQEKYRKLVIASLDCLMVLFGVQEGVLEADYVLRHQIANTIFIYLPKVVTVLFVTAKGDDKMGQTIKSMAVKALGRIICIMFEETDKIGGGRYDLNAFRLLFDNASKEQSSDLNLFASKRSTQEQNDERLRQLQANPRSADWMTASMKHMTPIFAETSILRAHDSIEVRKAYAEMCCLLLQNCGSNLQQNFLHLLESTLALSEDEDQQIAQLCQTTLRQLQDQQRYSSIFDENAELLLDTHLHRLPRILHRCDDNEQFAELLFLKGCLHNLSADKLQLLMLVPKNLALFVMCLLSALDQRLSRELLNEEYSLRKVVEGSTRELAAQLTQLPWRQFKYLSSKRCVDALYDIGALLGSEPALHHLIFDFCQDLIIQHSPSMNEAILLITLMVTPQQRTERSSRLKLAQLFVEQLLADEHWQLALQPDASWRLKPDKPTSWWQDHTPGMYSAALEVRTQDCDSDDESEPLSSRVSISDAQFNVLHTCIVLDALGHCASFIGDTFDRHIFRSLHRVLLKLASSNTIVHQAATFAFVSIQRALKYAQPSHFIECSTDYITFHLNTLLKKSPESNAAVDILSVVLQYSTRGNVPHLDSIFQTICEECAKSHQSDNIYSYLRVFNAFLRHVTSWQSETVQQVDDIQMQVEDEEHHILNTWLNVLNKVTIDEPIDLDNAPKEEPDVTMPPEGDEEDPSTTDPTKPELPRHIAMTKEILSQVIKFLSNSEQTQQILALECLATGVPLLADYENELLPLVHLIWQPLVEKFRQKDALVLSRCFSLLHILGLHAKDFILKRSLSDVLPQLREFLKAASVHSIAEKSLAPTQEYKLQLKLLQHLPEFIQSLQIDGKHLHDLLSIVALYLSQAQPKEMQQLAAEVFHKLFDYNGPFVYVTLLQRAHLKDYKTNVNDIFDVIGLSLAKQVDVDLN</sequence>
<dbReference type="Pfam" id="PF24173">
    <property type="entry name" value="TPR_TTI1_N"/>
    <property type="match status" value="1"/>
</dbReference>
<reference evidence="5" key="1">
    <citation type="submission" date="2025-08" db="UniProtKB">
        <authorList>
            <consortium name="RefSeq"/>
        </authorList>
    </citation>
    <scope>IDENTIFICATION</scope>
    <source>
        <strain evidence="5">15112-1751.03</strain>
        <tissue evidence="5">Whole Adult</tissue>
    </source>
</reference>
<dbReference type="GO" id="GO:0005737">
    <property type="term" value="C:cytoplasm"/>
    <property type="evidence" value="ECO:0007669"/>
    <property type="project" value="TreeGrafter"/>
</dbReference>
<dbReference type="GeneID" id="117573793"/>
<dbReference type="CTD" id="9675"/>
<dbReference type="AlphaFoldDB" id="A0A6P8XA88"/>
<feature type="domain" description="TTI1 N-terminal TPR" evidence="2">
    <location>
        <begin position="10"/>
        <end position="365"/>
    </location>
</feature>
<evidence type="ECO:0000313" key="5">
    <source>
        <dbReference type="RefSeq" id="XP_034113091.2"/>
    </source>
</evidence>
<dbReference type="OrthoDB" id="49511at2759"/>
<feature type="region of interest" description="Disordered" evidence="1">
    <location>
        <begin position="826"/>
        <end position="859"/>
    </location>
</feature>
<dbReference type="InterPro" id="IPR057566">
    <property type="entry name" value="TPR_TTI1_N"/>
</dbReference>
<dbReference type="PANTHER" id="PTHR18460:SF3">
    <property type="entry name" value="TELO2-INTERACTING PROTEIN 1 HOMOLOG"/>
    <property type="match status" value="1"/>
</dbReference>
<accession>A0A6P8XA88</accession>
<dbReference type="InterPro" id="IPR052587">
    <property type="entry name" value="TELO2-interacting_protein_1"/>
</dbReference>
<evidence type="ECO:0000313" key="4">
    <source>
        <dbReference type="Proteomes" id="UP000515160"/>
    </source>
</evidence>
<dbReference type="Pfam" id="PF24176">
    <property type="entry name" value="TPR_TTI1_2nd"/>
    <property type="match status" value="1"/>
</dbReference>
<dbReference type="PANTHER" id="PTHR18460">
    <property type="entry name" value="TEL2 INTERACTING PROTEIN 1 TTI1 FAMILY MEMBER"/>
    <property type="match status" value="1"/>
</dbReference>
<dbReference type="InterPro" id="IPR016024">
    <property type="entry name" value="ARM-type_fold"/>
</dbReference>
<proteinExistence type="predicted"/>
<organism evidence="4 5">
    <name type="scientific">Drosophila albomicans</name>
    <name type="common">Fruit fly</name>
    <dbReference type="NCBI Taxonomy" id="7291"/>
    <lineage>
        <taxon>Eukaryota</taxon>
        <taxon>Metazoa</taxon>
        <taxon>Ecdysozoa</taxon>
        <taxon>Arthropoda</taxon>
        <taxon>Hexapoda</taxon>
        <taxon>Insecta</taxon>
        <taxon>Pterygota</taxon>
        <taxon>Neoptera</taxon>
        <taxon>Endopterygota</taxon>
        <taxon>Diptera</taxon>
        <taxon>Brachycera</taxon>
        <taxon>Muscomorpha</taxon>
        <taxon>Ephydroidea</taxon>
        <taxon>Drosophilidae</taxon>
        <taxon>Drosophila</taxon>
    </lineage>
</organism>
<dbReference type="InterPro" id="IPR049362">
    <property type="entry name" value="TTI1_rpt"/>
</dbReference>
<name>A0A6P8XA88_DROAB</name>
<evidence type="ECO:0000259" key="2">
    <source>
        <dbReference type="Pfam" id="PF24173"/>
    </source>
</evidence>
<gene>
    <name evidence="5" type="primary">LOC117573793</name>
</gene>
<dbReference type="Pfam" id="PF24181">
    <property type="entry name" value="TPR_TTI1_C"/>
    <property type="match status" value="1"/>
</dbReference>
<dbReference type="Proteomes" id="UP000515160">
    <property type="component" value="Chromosome 2R"/>
</dbReference>
<dbReference type="Pfam" id="PF21547">
    <property type="entry name" value="TTI1"/>
    <property type="match status" value="1"/>
</dbReference>
<protein>
    <submittedName>
        <fullName evidence="5">Uncharacterized protein LOC117573793</fullName>
    </submittedName>
</protein>
<keyword evidence="4" id="KW-1185">Reference proteome</keyword>
<feature type="domain" description="TTI1 C-terminal TPR" evidence="3">
    <location>
        <begin position="776"/>
        <end position="1040"/>
    </location>
</feature>
<dbReference type="InterPro" id="IPR057567">
    <property type="entry name" value="TPR_TTI1_C"/>
</dbReference>